<dbReference type="SMART" id="SM00353">
    <property type="entry name" value="HLH"/>
    <property type="match status" value="1"/>
</dbReference>
<sequence length="514" mass="58070">MDGVFALPQAARTDFLRSLVHSFGCAYVCLWRHDSDLYNRLFFLDGFYNVTNNQLQPSTSLGSTLAKTLFHQYQRLTFDVNDDCVPGVAFRNHLPYLELQQLDLLRLSSTEIQKQFIEEARIMTAVFMGCNKGEIELGFSYMSQGDIQRALWSLFPEDFSTHCQSIHQKNPPSSTSSSSSFISLSTGSPEITLGVVPAMPTTQTSPQQQRMEPLAQVIPSHFPTPEGEDDALIRAFLHVISSPSSSTSQQHQPQQNLPDYTSVVRRESTAFKRYRSDVSTNVTPQMGSNFQRQSLLNRSFSLLRSLNFVRMREPIHVAPPTGTQLNHIISERRRREKLNESFQALGAILPPGTKKDKASILTTAKETMKSLMDEIEKLYISNQQLMTFLSEKGALSTEENIAISSNERFKVEVSDVLESSSSEGRMVDLQVISVRGESSQVDILIRLLRFLERLQNVSLISMAANNHITQRAAINQLTFRLRILEGSEWDEPAFLEAVRRVVDDLVQCQVDQSF</sequence>
<dbReference type="InterPro" id="IPR044658">
    <property type="entry name" value="bHLH92/bHLH041-like"/>
</dbReference>
<dbReference type="Pfam" id="PF23132">
    <property type="entry name" value="DUF7049"/>
    <property type="match status" value="1"/>
</dbReference>
<name>A0A8B8JQQ8_ABRPR</name>
<feature type="compositionally biased region" description="Low complexity" evidence="6">
    <location>
        <begin position="173"/>
        <end position="184"/>
    </location>
</feature>
<dbReference type="KEGG" id="aprc:113848503"/>
<dbReference type="GO" id="GO:0046983">
    <property type="term" value="F:protein dimerization activity"/>
    <property type="evidence" value="ECO:0007669"/>
    <property type="project" value="InterPro"/>
</dbReference>
<evidence type="ECO:0000256" key="2">
    <source>
        <dbReference type="ARBA" id="ARBA00023015"/>
    </source>
</evidence>
<keyword evidence="2" id="KW-0805">Transcription regulation</keyword>
<proteinExistence type="predicted"/>
<reference evidence="8" key="1">
    <citation type="journal article" date="2019" name="Toxins">
        <title>Detection of Abrin-Like and Prepropulchellin-Like Toxin Genes and Transcripts Using Whole Genome Sequencing and Full-Length Transcript Sequencing of Abrus precatorius.</title>
        <authorList>
            <person name="Hovde B.T."/>
            <person name="Daligault H.E."/>
            <person name="Hanschen E.R."/>
            <person name="Kunde Y.A."/>
            <person name="Johnson M.B."/>
            <person name="Starkenburg S.R."/>
            <person name="Johnson S.L."/>
        </authorList>
    </citation>
    <scope>NUCLEOTIDE SEQUENCE [LARGE SCALE GENOMIC DNA]</scope>
</reference>
<dbReference type="InterPro" id="IPR011598">
    <property type="entry name" value="bHLH_dom"/>
</dbReference>
<evidence type="ECO:0000313" key="8">
    <source>
        <dbReference type="Proteomes" id="UP000694853"/>
    </source>
</evidence>
<dbReference type="GO" id="GO:0005634">
    <property type="term" value="C:nucleus"/>
    <property type="evidence" value="ECO:0007669"/>
    <property type="project" value="UniProtKB-SubCell"/>
</dbReference>
<organism evidence="8 9">
    <name type="scientific">Abrus precatorius</name>
    <name type="common">Indian licorice</name>
    <name type="synonym">Glycine abrus</name>
    <dbReference type="NCBI Taxonomy" id="3816"/>
    <lineage>
        <taxon>Eukaryota</taxon>
        <taxon>Viridiplantae</taxon>
        <taxon>Streptophyta</taxon>
        <taxon>Embryophyta</taxon>
        <taxon>Tracheophyta</taxon>
        <taxon>Spermatophyta</taxon>
        <taxon>Magnoliopsida</taxon>
        <taxon>eudicotyledons</taxon>
        <taxon>Gunneridae</taxon>
        <taxon>Pentapetalae</taxon>
        <taxon>rosids</taxon>
        <taxon>fabids</taxon>
        <taxon>Fabales</taxon>
        <taxon>Fabaceae</taxon>
        <taxon>Papilionoideae</taxon>
        <taxon>50 kb inversion clade</taxon>
        <taxon>NPAAA clade</taxon>
        <taxon>indigoferoid/millettioid clade</taxon>
        <taxon>Abreae</taxon>
        <taxon>Abrus</taxon>
    </lineage>
</organism>
<dbReference type="AlphaFoldDB" id="A0A8B8JQQ8"/>
<evidence type="ECO:0000256" key="5">
    <source>
        <dbReference type="ARBA" id="ARBA00023242"/>
    </source>
</evidence>
<evidence type="ECO:0000256" key="6">
    <source>
        <dbReference type="SAM" id="MobiDB-lite"/>
    </source>
</evidence>
<dbReference type="Proteomes" id="UP000694853">
    <property type="component" value="Unplaced"/>
</dbReference>
<dbReference type="CDD" id="cd11393">
    <property type="entry name" value="bHLH_AtbHLH_like"/>
    <property type="match status" value="1"/>
</dbReference>
<keyword evidence="5" id="KW-0539">Nucleus</keyword>
<keyword evidence="4" id="KW-0804">Transcription</keyword>
<dbReference type="PROSITE" id="PS50888">
    <property type="entry name" value="BHLH"/>
    <property type="match status" value="1"/>
</dbReference>
<protein>
    <submittedName>
        <fullName evidence="9">Transcription factor bHLH041</fullName>
    </submittedName>
</protein>
<evidence type="ECO:0000256" key="3">
    <source>
        <dbReference type="ARBA" id="ARBA00023125"/>
    </source>
</evidence>
<keyword evidence="8" id="KW-1185">Reference proteome</keyword>
<dbReference type="Pfam" id="PF23133">
    <property type="entry name" value="DUF7050"/>
    <property type="match status" value="1"/>
</dbReference>
<dbReference type="InterPro" id="IPR055477">
    <property type="entry name" value="DUF7049"/>
</dbReference>
<dbReference type="Gene3D" id="4.10.280.10">
    <property type="entry name" value="Helix-loop-helix DNA-binding domain"/>
    <property type="match status" value="1"/>
</dbReference>
<feature type="domain" description="BHLH" evidence="7">
    <location>
        <begin position="322"/>
        <end position="371"/>
    </location>
</feature>
<accession>A0A8B8JQQ8</accession>
<feature type="compositionally biased region" description="Polar residues" evidence="6">
    <location>
        <begin position="163"/>
        <end position="172"/>
    </location>
</feature>
<dbReference type="PANTHER" id="PTHR46665">
    <property type="entry name" value="TRANSCRIPTION FACTOR BHLH041-RELATED-RELATED"/>
    <property type="match status" value="1"/>
</dbReference>
<feature type="region of interest" description="Disordered" evidence="6">
    <location>
        <begin position="163"/>
        <end position="184"/>
    </location>
</feature>
<evidence type="ECO:0000256" key="1">
    <source>
        <dbReference type="ARBA" id="ARBA00004123"/>
    </source>
</evidence>
<dbReference type="SUPFAM" id="SSF47459">
    <property type="entry name" value="HLH, helix-loop-helix DNA-binding domain"/>
    <property type="match status" value="1"/>
</dbReference>
<evidence type="ECO:0000256" key="4">
    <source>
        <dbReference type="ARBA" id="ARBA00023163"/>
    </source>
</evidence>
<dbReference type="InterPro" id="IPR045239">
    <property type="entry name" value="bHLH95_bHLH"/>
</dbReference>
<dbReference type="RefSeq" id="XP_027333856.1">
    <property type="nucleotide sequence ID" value="XM_027478055.1"/>
</dbReference>
<dbReference type="PANTHER" id="PTHR46665:SF1">
    <property type="entry name" value="SPERMATOGENESIS- AND OOGENESIS-SPECIFIC BASIC HELIX-LOOP-HELIX-CONTAINING PROTEIN 1"/>
    <property type="match status" value="1"/>
</dbReference>
<dbReference type="GeneID" id="113848503"/>
<reference evidence="9" key="2">
    <citation type="submission" date="2025-08" db="UniProtKB">
        <authorList>
            <consortium name="RefSeq"/>
        </authorList>
    </citation>
    <scope>IDENTIFICATION</scope>
    <source>
        <tissue evidence="9">Young leaves</tissue>
    </source>
</reference>
<dbReference type="Pfam" id="PF00010">
    <property type="entry name" value="HLH"/>
    <property type="match status" value="1"/>
</dbReference>
<dbReference type="GO" id="GO:0003677">
    <property type="term" value="F:DNA binding"/>
    <property type="evidence" value="ECO:0007669"/>
    <property type="project" value="UniProtKB-KW"/>
</dbReference>
<dbReference type="OrthoDB" id="5778525at2759"/>
<keyword evidence="3" id="KW-0238">DNA-binding</keyword>
<dbReference type="InterPro" id="IPR036638">
    <property type="entry name" value="HLH_DNA-bd_sf"/>
</dbReference>
<evidence type="ECO:0000259" key="7">
    <source>
        <dbReference type="PROSITE" id="PS50888"/>
    </source>
</evidence>
<dbReference type="InterPro" id="IPR055478">
    <property type="entry name" value="DUF7050"/>
</dbReference>
<evidence type="ECO:0000313" key="9">
    <source>
        <dbReference type="RefSeq" id="XP_027333856.1"/>
    </source>
</evidence>
<comment type="subcellular location">
    <subcellularLocation>
        <location evidence="1">Nucleus</location>
    </subcellularLocation>
</comment>
<gene>
    <name evidence="9" type="primary">LOC113848503</name>
</gene>